<name>A0A1G2E1P1_9BACT</name>
<organism evidence="1 2">
    <name type="scientific">Candidatus Lloydbacteria bacterium RIFOXYC12_FULL_46_25</name>
    <dbReference type="NCBI Taxonomy" id="1798670"/>
    <lineage>
        <taxon>Bacteria</taxon>
        <taxon>Candidatus Lloydiibacteriota</taxon>
    </lineage>
</organism>
<gene>
    <name evidence="1" type="ORF">A2494_00410</name>
</gene>
<dbReference type="EMBL" id="MHLU01000042">
    <property type="protein sequence ID" value="OGZ19784.1"/>
    <property type="molecule type" value="Genomic_DNA"/>
</dbReference>
<sequence length="101" mass="11801">MQKKVILLKVREGKLEEWKKWCNELELTRRAEALETLEEEKVTEESCVLVHFDGAPHVVAFAEGEMLPARMDREMNQKHVAMKKECLEYVGEGESLYHLKV</sequence>
<dbReference type="Proteomes" id="UP000178106">
    <property type="component" value="Unassembled WGS sequence"/>
</dbReference>
<reference evidence="1 2" key="1">
    <citation type="journal article" date="2016" name="Nat. Commun.">
        <title>Thousands of microbial genomes shed light on interconnected biogeochemical processes in an aquifer system.</title>
        <authorList>
            <person name="Anantharaman K."/>
            <person name="Brown C.T."/>
            <person name="Hug L.A."/>
            <person name="Sharon I."/>
            <person name="Castelle C.J."/>
            <person name="Probst A.J."/>
            <person name="Thomas B.C."/>
            <person name="Singh A."/>
            <person name="Wilkins M.J."/>
            <person name="Karaoz U."/>
            <person name="Brodie E.L."/>
            <person name="Williams K.H."/>
            <person name="Hubbard S.S."/>
            <person name="Banfield J.F."/>
        </authorList>
    </citation>
    <scope>NUCLEOTIDE SEQUENCE [LARGE SCALE GENOMIC DNA]</scope>
</reference>
<protein>
    <submittedName>
        <fullName evidence="1">Uncharacterized protein</fullName>
    </submittedName>
</protein>
<evidence type="ECO:0000313" key="1">
    <source>
        <dbReference type="EMBL" id="OGZ19784.1"/>
    </source>
</evidence>
<dbReference type="Pfam" id="PF19673">
    <property type="entry name" value="DUF6176"/>
    <property type="match status" value="1"/>
</dbReference>
<accession>A0A1G2E1P1</accession>
<dbReference type="AlphaFoldDB" id="A0A1G2E1P1"/>
<dbReference type="InterPro" id="IPR046174">
    <property type="entry name" value="DUF6176"/>
</dbReference>
<proteinExistence type="predicted"/>
<evidence type="ECO:0000313" key="2">
    <source>
        <dbReference type="Proteomes" id="UP000178106"/>
    </source>
</evidence>
<comment type="caution">
    <text evidence="1">The sequence shown here is derived from an EMBL/GenBank/DDBJ whole genome shotgun (WGS) entry which is preliminary data.</text>
</comment>